<comment type="caution">
    <text evidence="5">The sequence shown here is derived from an EMBL/GenBank/DDBJ whole genome shotgun (WGS) entry which is preliminary data.</text>
</comment>
<dbReference type="RefSeq" id="WP_323277157.1">
    <property type="nucleotide sequence ID" value="NZ_JAYGGQ010000001.1"/>
</dbReference>
<evidence type="ECO:0000313" key="6">
    <source>
        <dbReference type="Proteomes" id="UP001304769"/>
    </source>
</evidence>
<keyword evidence="4" id="KW-1133">Transmembrane helix</keyword>
<organism evidence="5 6">
    <name type="scientific">Sinomonas terricola</name>
    <dbReference type="NCBI Taxonomy" id="3110330"/>
    <lineage>
        <taxon>Bacteria</taxon>
        <taxon>Bacillati</taxon>
        <taxon>Actinomycetota</taxon>
        <taxon>Actinomycetes</taxon>
        <taxon>Micrococcales</taxon>
        <taxon>Micrococcaceae</taxon>
        <taxon>Sinomonas</taxon>
    </lineage>
</organism>
<accession>A0ABU5T153</accession>
<dbReference type="EC" id="2.7.10.2" evidence="5"/>
<keyword evidence="4" id="KW-0812">Transmembrane</keyword>
<gene>
    <name evidence="5" type="ORF">SPF06_01535</name>
</gene>
<feature type="transmembrane region" description="Helical" evidence="4">
    <location>
        <begin position="26"/>
        <end position="45"/>
    </location>
</feature>
<sequence length="502" mass="53735">MKEEKANADRAGVAARNFWRSVRRHWVVVVASMLLGLVAGFAWTLTQAKMFTSEASGVVSTGVNENLGLALSADNLAKSKATQYKSMAESRTVAERAVKLAGLDATPAAALARVTTSVPLDTAQIKVSVSWGDPDGARLLADSWIAALGREVERVENQEVDGAGANAAGARSVIKILAFSPATAPSAPSSPNVRIAAAVGLLGGLVLSLFYAFVRGFFDRRIRSAAVIEDEFKVPVVGTIPVSEAIGSSRTIERASTRSAAATNFRINEAFKGLRTNLKFMSPDRPPRIITVTSSLPGDGKSTVADNLAIALAAGGEPVILVDGDLRRPTVAKTFSLVENVGLTDVIVGDAEVEDVIQDHADYPNLRILGAGPLPPNPSEILSSEKMHSTMRALARDHFVIIDSPPLLPVTDAAVLAARFDGALIVVSAARTKKDEFAKAVETLERVNGHVFGTVLNRIPTKKAEAAYYNYYGQSYYYSDSAERRPSARKRKGRVPRMRRRK</sequence>
<dbReference type="InterPro" id="IPR027417">
    <property type="entry name" value="P-loop_NTPase"/>
</dbReference>
<keyword evidence="1" id="KW-0547">Nucleotide-binding</keyword>
<dbReference type="InterPro" id="IPR005702">
    <property type="entry name" value="Wzc-like_C"/>
</dbReference>
<keyword evidence="6" id="KW-1185">Reference proteome</keyword>
<dbReference type="PANTHER" id="PTHR32309">
    <property type="entry name" value="TYROSINE-PROTEIN KINASE"/>
    <property type="match status" value="1"/>
</dbReference>
<dbReference type="GO" id="GO:0004715">
    <property type="term" value="F:non-membrane spanning protein tyrosine kinase activity"/>
    <property type="evidence" value="ECO:0007669"/>
    <property type="project" value="UniProtKB-EC"/>
</dbReference>
<evidence type="ECO:0000256" key="2">
    <source>
        <dbReference type="ARBA" id="ARBA00022840"/>
    </source>
</evidence>
<feature type="compositionally biased region" description="Basic residues" evidence="3">
    <location>
        <begin position="487"/>
        <end position="502"/>
    </location>
</feature>
<dbReference type="NCBIfam" id="TIGR01007">
    <property type="entry name" value="eps_fam"/>
    <property type="match status" value="1"/>
</dbReference>
<proteinExistence type="predicted"/>
<dbReference type="InterPro" id="IPR033756">
    <property type="entry name" value="YlxH/NBP35"/>
</dbReference>
<evidence type="ECO:0000256" key="1">
    <source>
        <dbReference type="ARBA" id="ARBA00022741"/>
    </source>
</evidence>
<dbReference type="Pfam" id="PF10609">
    <property type="entry name" value="ParA"/>
    <property type="match status" value="1"/>
</dbReference>
<feature type="transmembrane region" description="Helical" evidence="4">
    <location>
        <begin position="195"/>
        <end position="214"/>
    </location>
</feature>
<evidence type="ECO:0000256" key="3">
    <source>
        <dbReference type="SAM" id="MobiDB-lite"/>
    </source>
</evidence>
<keyword evidence="5" id="KW-0808">Transferase</keyword>
<dbReference type="CDD" id="cd05387">
    <property type="entry name" value="BY-kinase"/>
    <property type="match status" value="1"/>
</dbReference>
<protein>
    <submittedName>
        <fullName evidence="5">Polysaccharide biosynthesis tyrosine autokinase</fullName>
        <ecNumber evidence="5">2.7.10.2</ecNumber>
    </submittedName>
</protein>
<dbReference type="Gene3D" id="3.40.50.300">
    <property type="entry name" value="P-loop containing nucleotide triphosphate hydrolases"/>
    <property type="match status" value="1"/>
</dbReference>
<name>A0ABU5T153_9MICC</name>
<dbReference type="SUPFAM" id="SSF52540">
    <property type="entry name" value="P-loop containing nucleoside triphosphate hydrolases"/>
    <property type="match status" value="1"/>
</dbReference>
<dbReference type="PANTHER" id="PTHR32309:SF13">
    <property type="entry name" value="FERRIC ENTEROBACTIN TRANSPORT PROTEIN FEPE"/>
    <property type="match status" value="1"/>
</dbReference>
<feature type="region of interest" description="Disordered" evidence="3">
    <location>
        <begin position="483"/>
        <end position="502"/>
    </location>
</feature>
<evidence type="ECO:0000313" key="5">
    <source>
        <dbReference type="EMBL" id="MEA5453393.1"/>
    </source>
</evidence>
<keyword evidence="4" id="KW-0472">Membrane</keyword>
<evidence type="ECO:0000256" key="4">
    <source>
        <dbReference type="SAM" id="Phobius"/>
    </source>
</evidence>
<reference evidence="5 6" key="1">
    <citation type="submission" date="2023-12" db="EMBL/GenBank/DDBJ databases">
        <title>Sinomonas terricola sp. nov, isolated from litchi orchard soil in Guangdong, PR China.</title>
        <authorList>
            <person name="Jiaxin W."/>
            <person name="Yang Z."/>
            <person name="Honghui Z."/>
        </authorList>
    </citation>
    <scope>NUCLEOTIDE SEQUENCE [LARGE SCALE GENOMIC DNA]</scope>
    <source>
        <strain evidence="5 6">JGH33</strain>
    </source>
</reference>
<dbReference type="EMBL" id="JAYGGQ010000001">
    <property type="protein sequence ID" value="MEA5453393.1"/>
    <property type="molecule type" value="Genomic_DNA"/>
</dbReference>
<dbReference type="Proteomes" id="UP001304769">
    <property type="component" value="Unassembled WGS sequence"/>
</dbReference>
<keyword evidence="2" id="KW-0067">ATP-binding</keyword>
<dbReference type="InterPro" id="IPR050445">
    <property type="entry name" value="Bact_polysacc_biosynth/exp"/>
</dbReference>